<dbReference type="InterPro" id="IPR036388">
    <property type="entry name" value="WH-like_DNA-bd_sf"/>
</dbReference>
<dbReference type="EMBL" id="JACRSS010000006">
    <property type="protein sequence ID" value="MBC8539341.1"/>
    <property type="molecule type" value="Genomic_DNA"/>
</dbReference>
<dbReference type="GO" id="GO:0003700">
    <property type="term" value="F:DNA-binding transcription factor activity"/>
    <property type="evidence" value="ECO:0007669"/>
    <property type="project" value="InterPro"/>
</dbReference>
<sequence length="149" mass="17590">MRRATTLLTNMRRIIKLYDSMLKPVCEHYDLTLMETTIISFLYNNPGKDTAADIVELRMLAKSNVSQAVESLIQKSLLYRTQDTKDRRKIHLSLAEKTKPITQEIERVRERFRERVFQGFSEEEENLVVQFNKRIAENIKLEGERGENR</sequence>
<dbReference type="Proteomes" id="UP000617951">
    <property type="component" value="Unassembled WGS sequence"/>
</dbReference>
<evidence type="ECO:0000259" key="4">
    <source>
        <dbReference type="PROSITE" id="PS50995"/>
    </source>
</evidence>
<feature type="domain" description="HTH marR-type" evidence="4">
    <location>
        <begin position="4"/>
        <end position="137"/>
    </location>
</feature>
<comment type="caution">
    <text evidence="5">The sequence shown here is derived from an EMBL/GenBank/DDBJ whole genome shotgun (WGS) entry which is preliminary data.</text>
</comment>
<gene>
    <name evidence="5" type="ORF">H8693_10425</name>
</gene>
<accession>A0A926DJG3</accession>
<name>A0A926DJG3_9FIRM</name>
<dbReference type="Gene3D" id="1.10.10.10">
    <property type="entry name" value="Winged helix-like DNA-binding domain superfamily/Winged helix DNA-binding domain"/>
    <property type="match status" value="1"/>
</dbReference>
<organism evidence="5 6">
    <name type="scientific">Guopingia tenuis</name>
    <dbReference type="NCBI Taxonomy" id="2763656"/>
    <lineage>
        <taxon>Bacteria</taxon>
        <taxon>Bacillati</taxon>
        <taxon>Bacillota</taxon>
        <taxon>Clostridia</taxon>
        <taxon>Christensenellales</taxon>
        <taxon>Christensenellaceae</taxon>
        <taxon>Guopingia</taxon>
    </lineage>
</organism>
<dbReference type="PROSITE" id="PS50995">
    <property type="entry name" value="HTH_MARR_2"/>
    <property type="match status" value="1"/>
</dbReference>
<dbReference type="InterPro" id="IPR036390">
    <property type="entry name" value="WH_DNA-bd_sf"/>
</dbReference>
<dbReference type="AlphaFoldDB" id="A0A926DJG3"/>
<proteinExistence type="predicted"/>
<protein>
    <submittedName>
        <fullName evidence="5">MarR family transcriptional regulator</fullName>
    </submittedName>
</protein>
<dbReference type="PANTHER" id="PTHR42756">
    <property type="entry name" value="TRANSCRIPTIONAL REGULATOR, MARR"/>
    <property type="match status" value="1"/>
</dbReference>
<keyword evidence="3" id="KW-0804">Transcription</keyword>
<dbReference type="GO" id="GO:0003677">
    <property type="term" value="F:DNA binding"/>
    <property type="evidence" value="ECO:0007669"/>
    <property type="project" value="UniProtKB-KW"/>
</dbReference>
<reference evidence="5" key="1">
    <citation type="submission" date="2020-08" db="EMBL/GenBank/DDBJ databases">
        <title>Genome public.</title>
        <authorList>
            <person name="Liu C."/>
            <person name="Sun Q."/>
        </authorList>
    </citation>
    <scope>NUCLEOTIDE SEQUENCE</scope>
    <source>
        <strain evidence="5">NSJ-63</strain>
    </source>
</reference>
<dbReference type="InterPro" id="IPR000835">
    <property type="entry name" value="HTH_MarR-typ"/>
</dbReference>
<evidence type="ECO:0000313" key="6">
    <source>
        <dbReference type="Proteomes" id="UP000617951"/>
    </source>
</evidence>
<evidence type="ECO:0000313" key="5">
    <source>
        <dbReference type="EMBL" id="MBC8539341.1"/>
    </source>
</evidence>
<evidence type="ECO:0000256" key="3">
    <source>
        <dbReference type="ARBA" id="ARBA00023163"/>
    </source>
</evidence>
<dbReference type="SUPFAM" id="SSF46785">
    <property type="entry name" value="Winged helix' DNA-binding domain"/>
    <property type="match status" value="1"/>
</dbReference>
<evidence type="ECO:0000256" key="2">
    <source>
        <dbReference type="ARBA" id="ARBA00023125"/>
    </source>
</evidence>
<evidence type="ECO:0000256" key="1">
    <source>
        <dbReference type="ARBA" id="ARBA00023015"/>
    </source>
</evidence>
<keyword evidence="6" id="KW-1185">Reference proteome</keyword>
<dbReference type="RefSeq" id="WP_249280924.1">
    <property type="nucleotide sequence ID" value="NZ_JACRSS010000006.1"/>
</dbReference>
<dbReference type="PANTHER" id="PTHR42756:SF1">
    <property type="entry name" value="TRANSCRIPTIONAL REPRESSOR OF EMRAB OPERON"/>
    <property type="match status" value="1"/>
</dbReference>
<keyword evidence="1" id="KW-0805">Transcription regulation</keyword>
<keyword evidence="2" id="KW-0238">DNA-binding</keyword>
<dbReference type="SMART" id="SM00347">
    <property type="entry name" value="HTH_MARR"/>
    <property type="match status" value="1"/>
</dbReference>
<dbReference type="Pfam" id="PF12802">
    <property type="entry name" value="MarR_2"/>
    <property type="match status" value="1"/>
</dbReference>